<keyword evidence="2" id="KW-1185">Reference proteome</keyword>
<evidence type="ECO:0000313" key="1">
    <source>
        <dbReference type="EMBL" id="TNV83328.1"/>
    </source>
</evidence>
<evidence type="ECO:0000313" key="2">
    <source>
        <dbReference type="Proteomes" id="UP000785679"/>
    </source>
</evidence>
<dbReference type="SUPFAM" id="SSF51735">
    <property type="entry name" value="NAD(P)-binding Rossmann-fold domains"/>
    <property type="match status" value="1"/>
</dbReference>
<gene>
    <name evidence="1" type="ORF">FGO68_gene15818</name>
</gene>
<sequence>MCSAFYSMSVITRSAASRAYTYLLSLFNSRKFLNPLSPIAFQTFGSVQPESSSRAYVLIYGAGNRAGSTYAHYLAEKGFNLILIDRDITPLTDIELSLKDKFGKRASSPHNPVPHIPQIYKVVINKFDTDTLTYQLAHVRDLPVKLFFNCKNSKRKADTKGAHKRYPEDDIPKKGIQDEGGDFDLAQAAEEVCNREEIQFTGKENIEGFACLVNVFIRQLSVTFDNVALINVDNHEDESGDGDQIKQGQLYYQSTVQFQDTFTTLVGRQLRQNRGSKISTINVKVNFKKLKNNHSYRRQQELCEKTFQYLGLKETLYIN</sequence>
<comment type="caution">
    <text evidence="1">The sequence shown here is derived from an EMBL/GenBank/DDBJ whole genome shotgun (WGS) entry which is preliminary data.</text>
</comment>
<accession>A0A8J8T6P4</accession>
<dbReference type="EMBL" id="RRYP01003935">
    <property type="protein sequence ID" value="TNV83328.1"/>
    <property type="molecule type" value="Genomic_DNA"/>
</dbReference>
<dbReference type="OrthoDB" id="320982at2759"/>
<dbReference type="Proteomes" id="UP000785679">
    <property type="component" value="Unassembled WGS sequence"/>
</dbReference>
<proteinExistence type="predicted"/>
<dbReference type="AlphaFoldDB" id="A0A8J8T6P4"/>
<reference evidence="1" key="1">
    <citation type="submission" date="2019-06" db="EMBL/GenBank/DDBJ databases">
        <authorList>
            <person name="Zheng W."/>
        </authorList>
    </citation>
    <scope>NUCLEOTIDE SEQUENCE</scope>
    <source>
        <strain evidence="1">QDHG01</strain>
    </source>
</reference>
<name>A0A8J8T6P4_HALGN</name>
<protein>
    <submittedName>
        <fullName evidence="1">Uncharacterized protein</fullName>
    </submittedName>
</protein>
<organism evidence="1 2">
    <name type="scientific">Halteria grandinella</name>
    <dbReference type="NCBI Taxonomy" id="5974"/>
    <lineage>
        <taxon>Eukaryota</taxon>
        <taxon>Sar</taxon>
        <taxon>Alveolata</taxon>
        <taxon>Ciliophora</taxon>
        <taxon>Intramacronucleata</taxon>
        <taxon>Spirotrichea</taxon>
        <taxon>Stichotrichia</taxon>
        <taxon>Sporadotrichida</taxon>
        <taxon>Halteriidae</taxon>
        <taxon>Halteria</taxon>
    </lineage>
</organism>
<dbReference type="InterPro" id="IPR036291">
    <property type="entry name" value="NAD(P)-bd_dom_sf"/>
</dbReference>